<dbReference type="InParanoid" id="A0A409XN55"/>
<reference evidence="1 2" key="1">
    <citation type="journal article" date="2018" name="Evol. Lett.">
        <title>Horizontal gene cluster transfer increased hallucinogenic mushroom diversity.</title>
        <authorList>
            <person name="Reynolds H.T."/>
            <person name="Vijayakumar V."/>
            <person name="Gluck-Thaler E."/>
            <person name="Korotkin H.B."/>
            <person name="Matheny P.B."/>
            <person name="Slot J.C."/>
        </authorList>
    </citation>
    <scope>NUCLEOTIDE SEQUENCE [LARGE SCALE GENOMIC DNA]</scope>
    <source>
        <strain evidence="1 2">2631</strain>
    </source>
</reference>
<dbReference type="Proteomes" id="UP000283269">
    <property type="component" value="Unassembled WGS sequence"/>
</dbReference>
<evidence type="ECO:0000313" key="2">
    <source>
        <dbReference type="Proteomes" id="UP000283269"/>
    </source>
</evidence>
<protein>
    <submittedName>
        <fullName evidence="1">Uncharacterized protein</fullName>
    </submittedName>
</protein>
<proteinExistence type="predicted"/>
<keyword evidence="2" id="KW-1185">Reference proteome</keyword>
<dbReference type="AlphaFoldDB" id="A0A409XN55"/>
<evidence type="ECO:0000313" key="1">
    <source>
        <dbReference type="EMBL" id="PPQ92116.1"/>
    </source>
</evidence>
<dbReference type="OrthoDB" id="2690792at2759"/>
<dbReference type="EMBL" id="NHYD01001086">
    <property type="protein sequence ID" value="PPQ92116.1"/>
    <property type="molecule type" value="Genomic_DNA"/>
</dbReference>
<comment type="caution">
    <text evidence="1">The sequence shown here is derived from an EMBL/GenBank/DDBJ whole genome shotgun (WGS) entry which is preliminary data.</text>
</comment>
<name>A0A409XN55_PSICY</name>
<organism evidence="1 2">
    <name type="scientific">Psilocybe cyanescens</name>
    <dbReference type="NCBI Taxonomy" id="93625"/>
    <lineage>
        <taxon>Eukaryota</taxon>
        <taxon>Fungi</taxon>
        <taxon>Dikarya</taxon>
        <taxon>Basidiomycota</taxon>
        <taxon>Agaricomycotina</taxon>
        <taxon>Agaricomycetes</taxon>
        <taxon>Agaricomycetidae</taxon>
        <taxon>Agaricales</taxon>
        <taxon>Agaricineae</taxon>
        <taxon>Strophariaceae</taxon>
        <taxon>Psilocybe</taxon>
    </lineage>
</organism>
<accession>A0A409XN55</accession>
<gene>
    <name evidence="1" type="ORF">CVT25_007972</name>
</gene>
<sequence>MPLASILLPPSPLQNTVSKPAPRTQSQLKEKAKHNQICQLEINKAVEEWKKTTLTMVANLSERFGKKPHHFLDLFFQNGTHLVHKHSKVNAYNAFLHMKAEELCDNSKTPTLAMLHSEEFKNEYNNLEVHESEEIIARHMESGSAASIKHATAKGRVQDVASTFKAMQQMMNGLNTCIGIEGFICIVRNLPEYHMEPKWYFSNKAFMDYMKIGVPTQKGWDLGYIGTKLEAFTIAGCDMICEAITCSLLILKLTCYITDLHRTSKQQADKIKRQIHKKICVMLIEITHNESVQMHYIDYEEKIIQHFSVELIGWTHKKFVNPSELPTSLPSLQNLLNAINTGSSKFVWLPPVQLVAHCQECRAAIENGLVPALRHTTPGKTEAQRGNMWMIWIRKMGILRMHRQ</sequence>